<evidence type="ECO:0000256" key="1">
    <source>
        <dbReference type="ARBA" id="ARBA00004370"/>
    </source>
</evidence>
<dbReference type="Pfam" id="PF04505">
    <property type="entry name" value="CD225"/>
    <property type="match status" value="1"/>
</dbReference>
<dbReference type="PANTHER" id="PTHR14948">
    <property type="entry name" value="NG5"/>
    <property type="match status" value="1"/>
</dbReference>
<feature type="transmembrane region" description="Helical" evidence="5">
    <location>
        <begin position="77"/>
        <end position="105"/>
    </location>
</feature>
<evidence type="ECO:0000313" key="7">
    <source>
        <dbReference type="Proteomes" id="UP000741013"/>
    </source>
</evidence>
<keyword evidence="2 5" id="KW-0812">Transmembrane</keyword>
<dbReference type="InterPro" id="IPR007593">
    <property type="entry name" value="CD225/Dispanin_fam"/>
</dbReference>
<organism evidence="6 7">
    <name type="scientific">Amycolatopsis magusensis</name>
    <dbReference type="NCBI Taxonomy" id="882444"/>
    <lineage>
        <taxon>Bacteria</taxon>
        <taxon>Bacillati</taxon>
        <taxon>Actinomycetota</taxon>
        <taxon>Actinomycetes</taxon>
        <taxon>Pseudonocardiales</taxon>
        <taxon>Pseudonocardiaceae</taxon>
        <taxon>Amycolatopsis</taxon>
    </lineage>
</organism>
<evidence type="ECO:0000256" key="4">
    <source>
        <dbReference type="ARBA" id="ARBA00023136"/>
    </source>
</evidence>
<feature type="transmembrane region" description="Helical" evidence="5">
    <location>
        <begin position="30"/>
        <end position="50"/>
    </location>
</feature>
<gene>
    <name evidence="6" type="ORF">JOM49_003093</name>
</gene>
<sequence length="110" mass="11940">MTGPFQQPPGYGYGPGYGPPNYGPPPENHLVWAILTTIMCCLPLGVVAIVKSNQVHSLWFSGQFEAAHKAANEAKKWAMWSALTMVILFVLYILVFVLILGFGIFGAASL</sequence>
<evidence type="ECO:0000313" key="6">
    <source>
        <dbReference type="EMBL" id="MBP2181567.1"/>
    </source>
</evidence>
<keyword evidence="3 5" id="KW-1133">Transmembrane helix</keyword>
<evidence type="ECO:0000256" key="2">
    <source>
        <dbReference type="ARBA" id="ARBA00022692"/>
    </source>
</evidence>
<keyword evidence="7" id="KW-1185">Reference proteome</keyword>
<comment type="caution">
    <text evidence="6">The sequence shown here is derived from an EMBL/GenBank/DDBJ whole genome shotgun (WGS) entry which is preliminary data.</text>
</comment>
<evidence type="ECO:0000256" key="5">
    <source>
        <dbReference type="SAM" id="Phobius"/>
    </source>
</evidence>
<reference evidence="6 7" key="1">
    <citation type="submission" date="2021-03" db="EMBL/GenBank/DDBJ databases">
        <title>Sequencing the genomes of 1000 actinobacteria strains.</title>
        <authorList>
            <person name="Klenk H.-P."/>
        </authorList>
    </citation>
    <scope>NUCLEOTIDE SEQUENCE [LARGE SCALE GENOMIC DNA]</scope>
    <source>
        <strain evidence="6 7">DSM 45510</strain>
    </source>
</reference>
<name>A0ABS4PQ77_9PSEU</name>
<keyword evidence="4 5" id="KW-0472">Membrane</keyword>
<accession>A0ABS4PQ77</accession>
<dbReference type="EMBL" id="JAGGMS010000001">
    <property type="protein sequence ID" value="MBP2181567.1"/>
    <property type="molecule type" value="Genomic_DNA"/>
</dbReference>
<protein>
    <submittedName>
        <fullName evidence="6">Heme/copper-type cytochrome/quinol oxidase subunit 2</fullName>
    </submittedName>
</protein>
<dbReference type="RefSeq" id="WP_209664974.1">
    <property type="nucleotide sequence ID" value="NZ_JAGGMS010000001.1"/>
</dbReference>
<proteinExistence type="predicted"/>
<dbReference type="Proteomes" id="UP000741013">
    <property type="component" value="Unassembled WGS sequence"/>
</dbReference>
<dbReference type="PANTHER" id="PTHR14948:SF25">
    <property type="entry name" value="DUF4190 DOMAIN-CONTAINING PROTEIN"/>
    <property type="match status" value="1"/>
</dbReference>
<comment type="subcellular location">
    <subcellularLocation>
        <location evidence="1">Membrane</location>
    </subcellularLocation>
</comment>
<dbReference type="InterPro" id="IPR051423">
    <property type="entry name" value="CD225/Dispanin"/>
</dbReference>
<evidence type="ECO:0000256" key="3">
    <source>
        <dbReference type="ARBA" id="ARBA00022989"/>
    </source>
</evidence>